<dbReference type="Gene3D" id="1.20.58.220">
    <property type="entry name" value="Phosphate transport system protein phou homolog 2, domain 2"/>
    <property type="match status" value="1"/>
</dbReference>
<dbReference type="Pfam" id="PF01865">
    <property type="entry name" value="PhoU_div"/>
    <property type="match status" value="1"/>
</dbReference>
<dbReference type="RefSeq" id="WP_270044500.1">
    <property type="nucleotide sequence ID" value="NZ_JAPDOD010000044.1"/>
</dbReference>
<keyword evidence="3" id="KW-1185">Reference proteome</keyword>
<reference evidence="2" key="1">
    <citation type="submission" date="2022-10" db="EMBL/GenBank/DDBJ databases">
        <title>The WGS of Solirubrobacter ginsenosidimutans DSM 21036.</title>
        <authorList>
            <person name="Jiang Z."/>
        </authorList>
    </citation>
    <scope>NUCLEOTIDE SEQUENCE</scope>
    <source>
        <strain evidence="2">DSM 21036</strain>
    </source>
</reference>
<organism evidence="2 3">
    <name type="scientific">Solirubrobacter ginsenosidimutans</name>
    <dbReference type="NCBI Taxonomy" id="490573"/>
    <lineage>
        <taxon>Bacteria</taxon>
        <taxon>Bacillati</taxon>
        <taxon>Actinomycetota</taxon>
        <taxon>Thermoleophilia</taxon>
        <taxon>Solirubrobacterales</taxon>
        <taxon>Solirubrobacteraceae</taxon>
        <taxon>Solirubrobacter</taxon>
    </lineage>
</organism>
<dbReference type="PANTHER" id="PTHR37298">
    <property type="entry name" value="UPF0111 PROTEIN YKAA"/>
    <property type="match status" value="1"/>
</dbReference>
<dbReference type="InterPro" id="IPR052912">
    <property type="entry name" value="UPF0111_domain"/>
</dbReference>
<protein>
    <submittedName>
        <fullName evidence="2">DUF47 family protein</fullName>
    </submittedName>
</protein>
<dbReference type="InterPro" id="IPR018445">
    <property type="entry name" value="Put_Phosphate_transp_reg"/>
</dbReference>
<proteinExistence type="inferred from homology"/>
<dbReference type="EMBL" id="JAPDOD010000044">
    <property type="protein sequence ID" value="MDA0165244.1"/>
    <property type="molecule type" value="Genomic_DNA"/>
</dbReference>
<name>A0A9X3MYS7_9ACTN</name>
<accession>A0A9X3MYS7</accession>
<dbReference type="PANTHER" id="PTHR37298:SF1">
    <property type="entry name" value="UPF0111 PROTEIN YKAA"/>
    <property type="match status" value="1"/>
</dbReference>
<evidence type="ECO:0000313" key="3">
    <source>
        <dbReference type="Proteomes" id="UP001149140"/>
    </source>
</evidence>
<dbReference type="Proteomes" id="UP001149140">
    <property type="component" value="Unassembled WGS sequence"/>
</dbReference>
<gene>
    <name evidence="2" type="ORF">OM076_33560</name>
</gene>
<sequence length="208" mass="23911">MSRLSQIFAPKEREFFDLFEEAANNCVKAAGLLQHMLEQWPDDGQSLREVVDCEQEGDRITHDIIQRLNQTFVTPFDREDIIALASGIDDIVDFIEEVADFLGLYRIEASTEQAERMAAVLHQATRQINGAMPRLRSLQDIHHYTVEVNRLENEGDRILREAVAALFDHGIDPMMVIRWKDIYERLEDAIDATETAVNIMEGIIIKNR</sequence>
<dbReference type="InterPro" id="IPR038078">
    <property type="entry name" value="PhoU-like_sf"/>
</dbReference>
<comment type="similarity">
    <text evidence="1">Belongs to the UPF0111 family.</text>
</comment>
<evidence type="ECO:0000256" key="1">
    <source>
        <dbReference type="ARBA" id="ARBA00008591"/>
    </source>
</evidence>
<dbReference type="AlphaFoldDB" id="A0A9X3MYS7"/>
<evidence type="ECO:0000313" key="2">
    <source>
        <dbReference type="EMBL" id="MDA0165244.1"/>
    </source>
</evidence>
<comment type="caution">
    <text evidence="2">The sequence shown here is derived from an EMBL/GenBank/DDBJ whole genome shotgun (WGS) entry which is preliminary data.</text>
</comment>